<organism evidence="1 2">
    <name type="scientific">Smallanthus sonchifolius</name>
    <dbReference type="NCBI Taxonomy" id="185202"/>
    <lineage>
        <taxon>Eukaryota</taxon>
        <taxon>Viridiplantae</taxon>
        <taxon>Streptophyta</taxon>
        <taxon>Embryophyta</taxon>
        <taxon>Tracheophyta</taxon>
        <taxon>Spermatophyta</taxon>
        <taxon>Magnoliopsida</taxon>
        <taxon>eudicotyledons</taxon>
        <taxon>Gunneridae</taxon>
        <taxon>Pentapetalae</taxon>
        <taxon>asterids</taxon>
        <taxon>campanulids</taxon>
        <taxon>Asterales</taxon>
        <taxon>Asteraceae</taxon>
        <taxon>Asteroideae</taxon>
        <taxon>Heliantheae alliance</taxon>
        <taxon>Millerieae</taxon>
        <taxon>Smallanthus</taxon>
    </lineage>
</organism>
<sequence length="245" mass="27926">MPSPLESTRSARTRQSQNYQPRQQFQGTNKPSNGLSLEDAVTKLISTTESQTLLADAHHKQYVEKFSLHEAEFRTQKETLRSTEVQLGQITKLLSKRQPGCLPSNTEPNPEANFSAITLRNSKVYPEHPLPEKEEVQTPLKEIFTRVLLHPPIIYSTAQESPPKENPQPAPVNTPPIFIDTSLDCQLKKAKEINKGKKPNLGKDLNNTNWIDNYWDQQQKLTKKKHLKEGMGDTREIQSPRPKKD</sequence>
<reference evidence="1 2" key="2">
    <citation type="journal article" date="2022" name="Mol. Ecol. Resour.">
        <title>The genomes of chicory, endive, great burdock and yacon provide insights into Asteraceae paleo-polyploidization history and plant inulin production.</title>
        <authorList>
            <person name="Fan W."/>
            <person name="Wang S."/>
            <person name="Wang H."/>
            <person name="Wang A."/>
            <person name="Jiang F."/>
            <person name="Liu H."/>
            <person name="Zhao H."/>
            <person name="Xu D."/>
            <person name="Zhang Y."/>
        </authorList>
    </citation>
    <scope>NUCLEOTIDE SEQUENCE [LARGE SCALE GENOMIC DNA]</scope>
    <source>
        <strain evidence="2">cv. Yunnan</strain>
        <tissue evidence="1">Leaves</tissue>
    </source>
</reference>
<accession>A0ACB9ICR5</accession>
<comment type="caution">
    <text evidence="1">The sequence shown here is derived from an EMBL/GenBank/DDBJ whole genome shotgun (WGS) entry which is preliminary data.</text>
</comment>
<dbReference type="EMBL" id="CM042026">
    <property type="protein sequence ID" value="KAI3805323.1"/>
    <property type="molecule type" value="Genomic_DNA"/>
</dbReference>
<name>A0ACB9ICR5_9ASTR</name>
<gene>
    <name evidence="1" type="ORF">L1987_27588</name>
</gene>
<dbReference type="Proteomes" id="UP001056120">
    <property type="component" value="Linkage Group LG09"/>
</dbReference>
<evidence type="ECO:0000313" key="1">
    <source>
        <dbReference type="EMBL" id="KAI3805323.1"/>
    </source>
</evidence>
<evidence type="ECO:0000313" key="2">
    <source>
        <dbReference type="Proteomes" id="UP001056120"/>
    </source>
</evidence>
<proteinExistence type="predicted"/>
<protein>
    <submittedName>
        <fullName evidence="1">Uncharacterized protein</fullName>
    </submittedName>
</protein>
<keyword evidence="2" id="KW-1185">Reference proteome</keyword>
<reference evidence="2" key="1">
    <citation type="journal article" date="2022" name="Mol. Ecol. Resour.">
        <title>The genomes of chicory, endive, great burdock and yacon provide insights into Asteraceae palaeo-polyploidization history and plant inulin production.</title>
        <authorList>
            <person name="Fan W."/>
            <person name="Wang S."/>
            <person name="Wang H."/>
            <person name="Wang A."/>
            <person name="Jiang F."/>
            <person name="Liu H."/>
            <person name="Zhao H."/>
            <person name="Xu D."/>
            <person name="Zhang Y."/>
        </authorList>
    </citation>
    <scope>NUCLEOTIDE SEQUENCE [LARGE SCALE GENOMIC DNA]</scope>
    <source>
        <strain evidence="2">cv. Yunnan</strain>
    </source>
</reference>